<dbReference type="InterPro" id="IPR036881">
    <property type="entry name" value="Glyco_hydro_3_C_sf"/>
</dbReference>
<evidence type="ECO:0000313" key="6">
    <source>
        <dbReference type="EMBL" id="GEA81661.1"/>
    </source>
</evidence>
<dbReference type="EMBL" id="BJLP01000034">
    <property type="protein sequence ID" value="GEA81661.1"/>
    <property type="molecule type" value="Genomic_DNA"/>
</dbReference>
<evidence type="ECO:0000256" key="2">
    <source>
        <dbReference type="ARBA" id="ARBA00022729"/>
    </source>
</evidence>
<proteinExistence type="inferred from homology"/>
<dbReference type="GO" id="GO:0045493">
    <property type="term" value="P:xylan catabolic process"/>
    <property type="evidence" value="ECO:0007669"/>
    <property type="project" value="InterPro"/>
</dbReference>
<dbReference type="PANTHER" id="PTHR42721">
    <property type="entry name" value="SUGAR HYDROLASE-RELATED"/>
    <property type="match status" value="1"/>
</dbReference>
<dbReference type="SUPFAM" id="SSF52279">
    <property type="entry name" value="Beta-D-glucan exohydrolase, C-terminal domain"/>
    <property type="match status" value="1"/>
</dbReference>
<dbReference type="InterPro" id="IPR044993">
    <property type="entry name" value="BXL"/>
</dbReference>
<dbReference type="InterPro" id="IPR001764">
    <property type="entry name" value="Glyco_hydro_3_N"/>
</dbReference>
<dbReference type="InterPro" id="IPR008999">
    <property type="entry name" value="Actin-crosslinking"/>
</dbReference>
<feature type="domain" description="Fibronectin type III-like" evidence="5">
    <location>
        <begin position="738"/>
        <end position="807"/>
    </location>
</feature>
<dbReference type="Pfam" id="PF14310">
    <property type="entry name" value="Fn3-like"/>
    <property type="match status" value="1"/>
</dbReference>
<keyword evidence="3 6" id="KW-0378">Hydrolase</keyword>
<dbReference type="AlphaFoldDB" id="A0A4Y3KB12"/>
<dbReference type="InterPro" id="IPR013783">
    <property type="entry name" value="Ig-like_fold"/>
</dbReference>
<dbReference type="Proteomes" id="UP000315842">
    <property type="component" value="Unassembled WGS sequence"/>
</dbReference>
<dbReference type="RefSeq" id="WP_307722678.1">
    <property type="nucleotide sequence ID" value="NZ_BJLP01000034.1"/>
</dbReference>
<gene>
    <name evidence="6" type="ORF">CUD01_21050</name>
</gene>
<dbReference type="Gene3D" id="2.60.40.10">
    <property type="entry name" value="Immunoglobulins"/>
    <property type="match status" value="1"/>
</dbReference>
<evidence type="ECO:0000313" key="7">
    <source>
        <dbReference type="Proteomes" id="UP000315842"/>
    </source>
</evidence>
<dbReference type="Pfam" id="PF00933">
    <property type="entry name" value="Glyco_hydro_3"/>
    <property type="match status" value="1"/>
</dbReference>
<dbReference type="InterPro" id="IPR002772">
    <property type="entry name" value="Glyco_hydro_3_C"/>
</dbReference>
<sequence>MPDVTTPDPRAPYLDPSRSPRERAADLVGRLTRDEKIAMLHQRGPAVERLGLRAFTTGAEVLHGVSWLGTATVFPQPVGLAATWDPDLLRRVGDAVGVELRAKHAADPSVSLNVWAPVVNPLRHPAWGRNEEGYSEDPYLTAELATAYAHGLRGDHPTYWRTVPTLKHAFGYNNETDRAVTSSQLRPRVLREYELPAFTGPLRARAAGAVMAAYNLVDGRPNHLAGELLDLLREATPDELFVVSDAAAPGFVVDLQRFYDDHVEAHAAMLRAGIDSFTDNDADAGPTTRRVNEALERGLVDEAVIDRAVARQLEMRIRTGELDPELDPFVVPADAIDLPEHRALAREAAARGVVVLENAGALPVAPGAVVAVVGPFAERVLHDWYSGTPPYTVGLATALRERLGDAHVRVADGADRIVLRSSSTGRAVRAAGAGHVLVADGDARDAAAQHDATLWESGLWTLQVAATGLLWTGARWVAHADATRVGGWVAQETFRRHVHDDGTWSLQHAGSGRWLRVQHDEQGTLVADGETLAHAERFDVETVRAGASAVREACDGADVVVVALGNDPHLGGRETQDRPALTLPTGMLATWRVAADASPAARHVLLVVSSYPYVLSEDLDADAVVWTSHGGQELGHGLTDVLVGDCEPTGRLAQAWPARVEDVGDLLDYDVIAAHHTTWYATAAPRYALGHGLTYGEVAYRAVTPTTRTWAAAGTSGGDDEVALTVTIRNDGTRTAHELVQVYAHAPGHRLPYGHRLVAHARVALEPGATRDVELRVPLARLATWDVTRDRFVVEPGTYVLGVGASAADLPLRASLTVTGEPVPPRALVGRAVRAADADELHDVELTARTRERGTAVQVARRRARGSVVMSTCDLAGARAVRAVVARTGPGTARVEVEVRVAGGAIPDGVARATGGTAGGTADEATEEPWRTVARLEVPAGGGRWDWRTVEALLDPGPDGTPLGDVRLVLVGAARLATVELTP</sequence>
<protein>
    <submittedName>
        <fullName evidence="6">Sugar hydrolase</fullName>
    </submittedName>
</protein>
<evidence type="ECO:0000259" key="5">
    <source>
        <dbReference type="SMART" id="SM01217"/>
    </source>
</evidence>
<accession>A0A4Y3KB12</accession>
<dbReference type="PANTHER" id="PTHR42721:SF3">
    <property type="entry name" value="BETA-D-XYLOSIDASE 5-RELATED"/>
    <property type="match status" value="1"/>
</dbReference>
<dbReference type="PRINTS" id="PR00133">
    <property type="entry name" value="GLHYDRLASE3"/>
</dbReference>
<comment type="similarity">
    <text evidence="1">Belongs to the glycosyl hydrolase 3 family.</text>
</comment>
<keyword evidence="7" id="KW-1185">Reference proteome</keyword>
<evidence type="ECO:0000256" key="3">
    <source>
        <dbReference type="ARBA" id="ARBA00022801"/>
    </source>
</evidence>
<dbReference type="GO" id="GO:0009044">
    <property type="term" value="F:xylan 1,4-beta-xylosidase activity"/>
    <property type="evidence" value="ECO:0007669"/>
    <property type="project" value="InterPro"/>
</dbReference>
<reference evidence="6 7" key="1">
    <citation type="submission" date="2019-06" db="EMBL/GenBank/DDBJ databases">
        <title>Whole genome shotgun sequence of Cellulomonas uda NBRC 3747.</title>
        <authorList>
            <person name="Hosoyama A."/>
            <person name="Uohara A."/>
            <person name="Ohji S."/>
            <person name="Ichikawa N."/>
        </authorList>
    </citation>
    <scope>NUCLEOTIDE SEQUENCE [LARGE SCALE GENOMIC DNA]</scope>
    <source>
        <strain evidence="6 7">NBRC 3747</strain>
    </source>
</reference>
<comment type="caution">
    <text evidence="6">The sequence shown here is derived from an EMBL/GenBank/DDBJ whole genome shotgun (WGS) entry which is preliminary data.</text>
</comment>
<dbReference type="InterPro" id="IPR017853">
    <property type="entry name" value="GH"/>
</dbReference>
<dbReference type="GO" id="GO:0046556">
    <property type="term" value="F:alpha-L-arabinofuranosidase activity"/>
    <property type="evidence" value="ECO:0007669"/>
    <property type="project" value="TreeGrafter"/>
</dbReference>
<dbReference type="SUPFAM" id="SSF51445">
    <property type="entry name" value="(Trans)glycosidases"/>
    <property type="match status" value="1"/>
</dbReference>
<dbReference type="SMART" id="SM01217">
    <property type="entry name" value="Fn3_like"/>
    <property type="match status" value="1"/>
</dbReference>
<dbReference type="InterPro" id="IPR036962">
    <property type="entry name" value="Glyco_hydro_3_N_sf"/>
</dbReference>
<organism evidence="6 7">
    <name type="scientific">Cellulomonas uda</name>
    <dbReference type="NCBI Taxonomy" id="1714"/>
    <lineage>
        <taxon>Bacteria</taxon>
        <taxon>Bacillati</taxon>
        <taxon>Actinomycetota</taxon>
        <taxon>Actinomycetes</taxon>
        <taxon>Micrococcales</taxon>
        <taxon>Cellulomonadaceae</taxon>
        <taxon>Cellulomonas</taxon>
    </lineage>
</organism>
<evidence type="ECO:0000256" key="4">
    <source>
        <dbReference type="SAM" id="MobiDB-lite"/>
    </source>
</evidence>
<feature type="region of interest" description="Disordered" evidence="4">
    <location>
        <begin position="1"/>
        <end position="23"/>
    </location>
</feature>
<keyword evidence="2" id="KW-0732">Signal</keyword>
<dbReference type="Gene3D" id="2.60.120.380">
    <property type="match status" value="1"/>
</dbReference>
<evidence type="ECO:0000256" key="1">
    <source>
        <dbReference type="ARBA" id="ARBA00005336"/>
    </source>
</evidence>
<dbReference type="Pfam" id="PF01915">
    <property type="entry name" value="Glyco_hydro_3_C"/>
    <property type="match status" value="1"/>
</dbReference>
<dbReference type="Gene3D" id="3.40.50.1700">
    <property type="entry name" value="Glycoside hydrolase family 3 C-terminal domain"/>
    <property type="match status" value="1"/>
</dbReference>
<dbReference type="InterPro" id="IPR026891">
    <property type="entry name" value="Fn3-like"/>
</dbReference>
<dbReference type="Gene3D" id="3.20.20.300">
    <property type="entry name" value="Glycoside hydrolase, family 3, N-terminal domain"/>
    <property type="match status" value="1"/>
</dbReference>
<dbReference type="GO" id="GO:0031222">
    <property type="term" value="P:arabinan catabolic process"/>
    <property type="evidence" value="ECO:0007669"/>
    <property type="project" value="TreeGrafter"/>
</dbReference>
<dbReference type="SUPFAM" id="SSF50405">
    <property type="entry name" value="Actin-crosslinking proteins"/>
    <property type="match status" value="1"/>
</dbReference>
<name>A0A4Y3KB12_CELUD</name>
<dbReference type="CDD" id="cd23343">
    <property type="entry name" value="beta-trefoil_FSCN_BglX-like"/>
    <property type="match status" value="1"/>
</dbReference>